<keyword evidence="2" id="KW-1185">Reference proteome</keyword>
<sequence>MPLRLDVLTYCTLDSLPTTPHPIPQERLGSRAGNLCSLSCMYIAEPETVLWAAERDPAL</sequence>
<dbReference type="Proteomes" id="UP000324222">
    <property type="component" value="Unassembled WGS sequence"/>
</dbReference>
<evidence type="ECO:0000313" key="1">
    <source>
        <dbReference type="EMBL" id="MPC47682.1"/>
    </source>
</evidence>
<organism evidence="1 2">
    <name type="scientific">Portunus trituberculatus</name>
    <name type="common">Swimming crab</name>
    <name type="synonym">Neptunus trituberculatus</name>
    <dbReference type="NCBI Taxonomy" id="210409"/>
    <lineage>
        <taxon>Eukaryota</taxon>
        <taxon>Metazoa</taxon>
        <taxon>Ecdysozoa</taxon>
        <taxon>Arthropoda</taxon>
        <taxon>Crustacea</taxon>
        <taxon>Multicrustacea</taxon>
        <taxon>Malacostraca</taxon>
        <taxon>Eumalacostraca</taxon>
        <taxon>Eucarida</taxon>
        <taxon>Decapoda</taxon>
        <taxon>Pleocyemata</taxon>
        <taxon>Brachyura</taxon>
        <taxon>Eubrachyura</taxon>
        <taxon>Portunoidea</taxon>
        <taxon>Portunidae</taxon>
        <taxon>Portuninae</taxon>
        <taxon>Portunus</taxon>
    </lineage>
</organism>
<comment type="caution">
    <text evidence="1">The sequence shown here is derived from an EMBL/GenBank/DDBJ whole genome shotgun (WGS) entry which is preliminary data.</text>
</comment>
<reference evidence="1 2" key="1">
    <citation type="submission" date="2019-05" db="EMBL/GenBank/DDBJ databases">
        <title>Another draft genome of Portunus trituberculatus and its Hox gene families provides insights of decapod evolution.</title>
        <authorList>
            <person name="Jeong J.-H."/>
            <person name="Song I."/>
            <person name="Kim S."/>
            <person name="Choi T."/>
            <person name="Kim D."/>
            <person name="Ryu S."/>
            <person name="Kim W."/>
        </authorList>
    </citation>
    <scope>NUCLEOTIDE SEQUENCE [LARGE SCALE GENOMIC DNA]</scope>
    <source>
        <tissue evidence="1">Muscle</tissue>
    </source>
</reference>
<evidence type="ECO:0000313" key="2">
    <source>
        <dbReference type="Proteomes" id="UP000324222"/>
    </source>
</evidence>
<proteinExistence type="predicted"/>
<dbReference type="AlphaFoldDB" id="A0A5B7FML4"/>
<dbReference type="EMBL" id="VSRR010007871">
    <property type="protein sequence ID" value="MPC47682.1"/>
    <property type="molecule type" value="Genomic_DNA"/>
</dbReference>
<gene>
    <name evidence="1" type="ORF">E2C01_041436</name>
</gene>
<protein>
    <submittedName>
        <fullName evidence="1">Uncharacterized protein</fullName>
    </submittedName>
</protein>
<accession>A0A5B7FML4</accession>
<name>A0A5B7FML4_PORTR</name>